<evidence type="ECO:0000313" key="2">
    <source>
        <dbReference type="EMBL" id="KAG9238643.1"/>
    </source>
</evidence>
<evidence type="ECO:0000313" key="3">
    <source>
        <dbReference type="Proteomes" id="UP000824998"/>
    </source>
</evidence>
<organism evidence="2 3">
    <name type="scientific">Amylocarpus encephaloides</name>
    <dbReference type="NCBI Taxonomy" id="45428"/>
    <lineage>
        <taxon>Eukaryota</taxon>
        <taxon>Fungi</taxon>
        <taxon>Dikarya</taxon>
        <taxon>Ascomycota</taxon>
        <taxon>Pezizomycotina</taxon>
        <taxon>Leotiomycetes</taxon>
        <taxon>Helotiales</taxon>
        <taxon>Helotiales incertae sedis</taxon>
        <taxon>Amylocarpus</taxon>
    </lineage>
</organism>
<dbReference type="Proteomes" id="UP000824998">
    <property type="component" value="Unassembled WGS sequence"/>
</dbReference>
<dbReference type="OrthoDB" id="5366687at2759"/>
<gene>
    <name evidence="2" type="ORF">BJ875DRAFT_510416</name>
</gene>
<feature type="region of interest" description="Disordered" evidence="1">
    <location>
        <begin position="1"/>
        <end position="21"/>
    </location>
</feature>
<dbReference type="AlphaFoldDB" id="A0A9P7YRK6"/>
<sequence length="261" mass="29077">MSRQSGSSKHKSKSGGSSDNEGLVEQVKNIVTLLYEVVSSRPHECENYIPSARSAIAALDQIHFFRDPQRFAEQVWILQGLQEFGFYDADAGCIRDITEFCQASWLRILRNFPDNRSQSTLAQIHQEEGDTSSQGSSQAGNLNRDEDFAQLSQDTDDDLGSPSDPRRQGPLYVEARGNLQPAVDFYERAVRAADAQGYIAGNILSSAAEAQMSLGNVTTPPGDERLFSQAIRYLRRAEAVPGYTLSVYMQQYLNDYGRYVN</sequence>
<keyword evidence="3" id="KW-1185">Reference proteome</keyword>
<feature type="compositionally biased region" description="Polar residues" evidence="1">
    <location>
        <begin position="131"/>
        <end position="141"/>
    </location>
</feature>
<evidence type="ECO:0000256" key="1">
    <source>
        <dbReference type="SAM" id="MobiDB-lite"/>
    </source>
</evidence>
<proteinExistence type="predicted"/>
<protein>
    <submittedName>
        <fullName evidence="2">Uncharacterized protein</fullName>
    </submittedName>
</protein>
<reference evidence="2" key="1">
    <citation type="journal article" date="2021" name="IMA Fungus">
        <title>Genomic characterization of three marine fungi, including Emericellopsis atlantica sp. nov. with signatures of a generalist lifestyle and marine biomass degradation.</title>
        <authorList>
            <person name="Hagestad O.C."/>
            <person name="Hou L."/>
            <person name="Andersen J.H."/>
            <person name="Hansen E.H."/>
            <person name="Altermark B."/>
            <person name="Li C."/>
            <person name="Kuhnert E."/>
            <person name="Cox R.J."/>
            <person name="Crous P.W."/>
            <person name="Spatafora J.W."/>
            <person name="Lail K."/>
            <person name="Amirebrahimi M."/>
            <person name="Lipzen A."/>
            <person name="Pangilinan J."/>
            <person name="Andreopoulos W."/>
            <person name="Hayes R.D."/>
            <person name="Ng V."/>
            <person name="Grigoriev I.V."/>
            <person name="Jackson S.A."/>
            <person name="Sutton T.D.S."/>
            <person name="Dobson A.D.W."/>
            <person name="Rama T."/>
        </authorList>
    </citation>
    <scope>NUCLEOTIDE SEQUENCE</scope>
    <source>
        <strain evidence="2">TRa018bII</strain>
    </source>
</reference>
<name>A0A9P7YRK6_9HELO</name>
<accession>A0A9P7YRK6</accession>
<dbReference type="EMBL" id="MU251367">
    <property type="protein sequence ID" value="KAG9238643.1"/>
    <property type="molecule type" value="Genomic_DNA"/>
</dbReference>
<feature type="region of interest" description="Disordered" evidence="1">
    <location>
        <begin position="119"/>
        <end position="142"/>
    </location>
</feature>
<comment type="caution">
    <text evidence="2">The sequence shown here is derived from an EMBL/GenBank/DDBJ whole genome shotgun (WGS) entry which is preliminary data.</text>
</comment>